<dbReference type="GO" id="GO:0003677">
    <property type="term" value="F:DNA binding"/>
    <property type="evidence" value="ECO:0007669"/>
    <property type="project" value="UniProtKB-KW"/>
</dbReference>
<comment type="similarity">
    <text evidence="1">Belongs to the LysR transcriptional regulatory family.</text>
</comment>
<dbReference type="PANTHER" id="PTHR30346">
    <property type="entry name" value="TRANSCRIPTIONAL DUAL REGULATOR HCAR-RELATED"/>
    <property type="match status" value="1"/>
</dbReference>
<accession>A0A919FV79</accession>
<keyword evidence="8" id="KW-1185">Reference proteome</keyword>
<evidence type="ECO:0000313" key="8">
    <source>
        <dbReference type="Proteomes" id="UP000603708"/>
    </source>
</evidence>
<dbReference type="InterPro" id="IPR000847">
    <property type="entry name" value="LysR_HTH_N"/>
</dbReference>
<dbReference type="PRINTS" id="PR00039">
    <property type="entry name" value="HTHLYSR"/>
</dbReference>
<organism evidence="7 8">
    <name type="scientific">Streptomyces sulfonofaciens</name>
    <dbReference type="NCBI Taxonomy" id="68272"/>
    <lineage>
        <taxon>Bacteria</taxon>
        <taxon>Bacillati</taxon>
        <taxon>Actinomycetota</taxon>
        <taxon>Actinomycetes</taxon>
        <taxon>Kitasatosporales</taxon>
        <taxon>Streptomycetaceae</taxon>
        <taxon>Streptomyces</taxon>
    </lineage>
</organism>
<dbReference type="SUPFAM" id="SSF46785">
    <property type="entry name" value="Winged helix' DNA-binding domain"/>
    <property type="match status" value="1"/>
</dbReference>
<proteinExistence type="inferred from homology"/>
<dbReference type="SUPFAM" id="SSF53850">
    <property type="entry name" value="Periplasmic binding protein-like II"/>
    <property type="match status" value="1"/>
</dbReference>
<dbReference type="GO" id="GO:0003700">
    <property type="term" value="F:DNA-binding transcription factor activity"/>
    <property type="evidence" value="ECO:0007669"/>
    <property type="project" value="InterPro"/>
</dbReference>
<sequence length="453" mass="48826">MPIHAVVPPCAPERTGRPLSGIFGLFDVVIGFPFQRAGEDLDAMRIEQLEYIEAVTRLGSLRRAAEALHLSQPALSETVRNLERELGVTILDRRRSGARISTEGRELLPHIVGVLEAVDRLRRVADEQHHTSRMIRLGTVNAATVPLLVPTIRTFRAAHPGTQVEVVGAQESVIHRELLEGGLDLGLVNYLQGDDKPPGFHTTELLRGRPVACIRSDSPLAARSRISVGDLLGEPLIVMRSGYVMHRYVHRLLEGRGPRFSYSTDGAEMGKLMVAEGLGTTVLPDFSVRGDPLERAGLITCRPLDVDDTAVLMVIQRPLSGSVPMAVRALHTMFMENAENYTRDGDRTGGPVPDSHCLPDSCGECVAAERAVQEEGIQDDREAGAVGKSSPAKEFLGGPEMRTGRGAFGSREIRTGPGIRESPGAGGAGGVGRASRGEEAAQPGTPLHPWTED</sequence>
<dbReference type="EMBL" id="BNCD01000002">
    <property type="protein sequence ID" value="GHH72509.1"/>
    <property type="molecule type" value="Genomic_DNA"/>
</dbReference>
<dbReference type="PROSITE" id="PS50931">
    <property type="entry name" value="HTH_LYSR"/>
    <property type="match status" value="1"/>
</dbReference>
<dbReference type="InterPro" id="IPR005119">
    <property type="entry name" value="LysR_subst-bd"/>
</dbReference>
<evidence type="ECO:0000256" key="5">
    <source>
        <dbReference type="SAM" id="MobiDB-lite"/>
    </source>
</evidence>
<evidence type="ECO:0000256" key="1">
    <source>
        <dbReference type="ARBA" id="ARBA00009437"/>
    </source>
</evidence>
<comment type="caution">
    <text evidence="7">The sequence shown here is derived from an EMBL/GenBank/DDBJ whole genome shotgun (WGS) entry which is preliminary data.</text>
</comment>
<dbReference type="InterPro" id="IPR036390">
    <property type="entry name" value="WH_DNA-bd_sf"/>
</dbReference>
<dbReference type="AlphaFoldDB" id="A0A919FV79"/>
<keyword evidence="4" id="KW-0804">Transcription</keyword>
<evidence type="ECO:0000256" key="3">
    <source>
        <dbReference type="ARBA" id="ARBA00023125"/>
    </source>
</evidence>
<evidence type="ECO:0000259" key="6">
    <source>
        <dbReference type="PROSITE" id="PS50931"/>
    </source>
</evidence>
<evidence type="ECO:0000256" key="4">
    <source>
        <dbReference type="ARBA" id="ARBA00023163"/>
    </source>
</evidence>
<dbReference type="InterPro" id="IPR036388">
    <property type="entry name" value="WH-like_DNA-bd_sf"/>
</dbReference>
<dbReference type="Pfam" id="PF03466">
    <property type="entry name" value="LysR_substrate"/>
    <property type="match status" value="1"/>
</dbReference>
<gene>
    <name evidence="7" type="ORF">GCM10018793_09660</name>
</gene>
<dbReference type="GO" id="GO:0032993">
    <property type="term" value="C:protein-DNA complex"/>
    <property type="evidence" value="ECO:0007669"/>
    <property type="project" value="TreeGrafter"/>
</dbReference>
<dbReference type="Pfam" id="PF00126">
    <property type="entry name" value="HTH_1"/>
    <property type="match status" value="1"/>
</dbReference>
<keyword evidence="3" id="KW-0238">DNA-binding</keyword>
<dbReference type="PANTHER" id="PTHR30346:SF0">
    <property type="entry name" value="HCA OPERON TRANSCRIPTIONAL ACTIVATOR HCAR"/>
    <property type="match status" value="1"/>
</dbReference>
<protein>
    <recommendedName>
        <fullName evidence="6">HTH lysR-type domain-containing protein</fullName>
    </recommendedName>
</protein>
<name>A0A919FV79_9ACTN</name>
<reference evidence="7" key="2">
    <citation type="submission" date="2020-09" db="EMBL/GenBank/DDBJ databases">
        <authorList>
            <person name="Sun Q."/>
            <person name="Ohkuma M."/>
        </authorList>
    </citation>
    <scope>NUCLEOTIDE SEQUENCE</scope>
    <source>
        <strain evidence="7">JCM 5069</strain>
    </source>
</reference>
<dbReference type="CDD" id="cd05466">
    <property type="entry name" value="PBP2_LTTR_substrate"/>
    <property type="match status" value="1"/>
</dbReference>
<keyword evidence="2" id="KW-0805">Transcription regulation</keyword>
<reference evidence="7" key="1">
    <citation type="journal article" date="2014" name="Int. J. Syst. Evol. Microbiol.">
        <title>Complete genome sequence of Corynebacterium casei LMG S-19264T (=DSM 44701T), isolated from a smear-ripened cheese.</title>
        <authorList>
            <consortium name="US DOE Joint Genome Institute (JGI-PGF)"/>
            <person name="Walter F."/>
            <person name="Albersmeier A."/>
            <person name="Kalinowski J."/>
            <person name="Ruckert C."/>
        </authorList>
    </citation>
    <scope>NUCLEOTIDE SEQUENCE</scope>
    <source>
        <strain evidence="7">JCM 5069</strain>
    </source>
</reference>
<evidence type="ECO:0000313" key="7">
    <source>
        <dbReference type="EMBL" id="GHH72509.1"/>
    </source>
</evidence>
<feature type="domain" description="HTH lysR-type" evidence="6">
    <location>
        <begin position="44"/>
        <end position="101"/>
    </location>
</feature>
<dbReference type="Gene3D" id="3.40.190.10">
    <property type="entry name" value="Periplasmic binding protein-like II"/>
    <property type="match status" value="2"/>
</dbReference>
<evidence type="ECO:0000256" key="2">
    <source>
        <dbReference type="ARBA" id="ARBA00023015"/>
    </source>
</evidence>
<dbReference type="Proteomes" id="UP000603708">
    <property type="component" value="Unassembled WGS sequence"/>
</dbReference>
<feature type="region of interest" description="Disordered" evidence="5">
    <location>
        <begin position="375"/>
        <end position="453"/>
    </location>
</feature>
<dbReference type="Gene3D" id="1.10.10.10">
    <property type="entry name" value="Winged helix-like DNA-binding domain superfamily/Winged helix DNA-binding domain"/>
    <property type="match status" value="1"/>
</dbReference>